<dbReference type="InterPro" id="IPR003959">
    <property type="entry name" value="ATPase_AAA_core"/>
</dbReference>
<proteinExistence type="predicted"/>
<dbReference type="GO" id="GO:0005524">
    <property type="term" value="F:ATP binding"/>
    <property type="evidence" value="ECO:0007669"/>
    <property type="project" value="InterPro"/>
</dbReference>
<feature type="domain" description="AAA+ ATPase" evidence="1">
    <location>
        <begin position="33"/>
        <end position="340"/>
    </location>
</feature>
<accession>A0A7K1SMA3</accession>
<dbReference type="InterPro" id="IPR051396">
    <property type="entry name" value="Bact_Antivir_Def_Nuclease"/>
</dbReference>
<dbReference type="AlphaFoldDB" id="A0A7K1SMA3"/>
<evidence type="ECO:0000313" key="2">
    <source>
        <dbReference type="EMBL" id="MVM34932.1"/>
    </source>
</evidence>
<dbReference type="Proteomes" id="UP000436006">
    <property type="component" value="Unassembled WGS sequence"/>
</dbReference>
<dbReference type="Gene3D" id="3.40.50.300">
    <property type="entry name" value="P-loop containing nucleotide triphosphate hydrolases"/>
    <property type="match status" value="1"/>
</dbReference>
<reference evidence="2 3" key="1">
    <citation type="submission" date="2019-12" db="EMBL/GenBank/DDBJ databases">
        <title>Spirosoma sp. HMF4905 genome sequencing and assembly.</title>
        <authorList>
            <person name="Kang H."/>
            <person name="Cha I."/>
            <person name="Kim H."/>
            <person name="Joh K."/>
        </authorList>
    </citation>
    <scope>NUCLEOTIDE SEQUENCE [LARGE SCALE GENOMIC DNA]</scope>
    <source>
        <strain evidence="2 3">HMF4905</strain>
    </source>
</reference>
<gene>
    <name evidence="2" type="ORF">GO755_33195</name>
</gene>
<keyword evidence="3" id="KW-1185">Reference proteome</keyword>
<organism evidence="2 3">
    <name type="scientific">Spirosoma arboris</name>
    <dbReference type="NCBI Taxonomy" id="2682092"/>
    <lineage>
        <taxon>Bacteria</taxon>
        <taxon>Pseudomonadati</taxon>
        <taxon>Bacteroidota</taxon>
        <taxon>Cytophagia</taxon>
        <taxon>Cytophagales</taxon>
        <taxon>Cytophagaceae</taxon>
        <taxon>Spirosoma</taxon>
    </lineage>
</organism>
<name>A0A7K1SMA3_9BACT</name>
<dbReference type="InterPro" id="IPR003593">
    <property type="entry name" value="AAA+_ATPase"/>
</dbReference>
<dbReference type="PANTHER" id="PTHR43581">
    <property type="entry name" value="ATP/GTP PHOSPHATASE"/>
    <property type="match status" value="1"/>
</dbReference>
<dbReference type="SUPFAM" id="SSF52540">
    <property type="entry name" value="P-loop containing nucleoside triphosphate hydrolases"/>
    <property type="match status" value="1"/>
</dbReference>
<protein>
    <submittedName>
        <fullName evidence="2">AAA family ATPase</fullName>
    </submittedName>
</protein>
<evidence type="ECO:0000259" key="1">
    <source>
        <dbReference type="SMART" id="SM00382"/>
    </source>
</evidence>
<evidence type="ECO:0000313" key="3">
    <source>
        <dbReference type="Proteomes" id="UP000436006"/>
    </source>
</evidence>
<comment type="caution">
    <text evidence="2">The sequence shown here is derived from an EMBL/GenBank/DDBJ whole genome shotgun (WGS) entry which is preliminary data.</text>
</comment>
<dbReference type="SMART" id="SM00382">
    <property type="entry name" value="AAA"/>
    <property type="match status" value="1"/>
</dbReference>
<dbReference type="GO" id="GO:0016887">
    <property type="term" value="F:ATP hydrolysis activity"/>
    <property type="evidence" value="ECO:0007669"/>
    <property type="project" value="InterPro"/>
</dbReference>
<dbReference type="PANTHER" id="PTHR43581:SF2">
    <property type="entry name" value="EXCINUCLEASE ATPASE SUBUNIT"/>
    <property type="match status" value="1"/>
</dbReference>
<dbReference type="CDD" id="cd00267">
    <property type="entry name" value="ABC_ATPase"/>
    <property type="match status" value="1"/>
</dbReference>
<sequence>MITPEEFPYIKSLYVNDCYAYKDFNIELHDYKPFSHLILTGKNGSGKSTILRIINNHISSWRGKTAFLNGAIDPIQQVAELKSSIKSRSSKQGMNDSTVRTWKTKLSELERILPTYVVPVDTIWTQNKTQLIYSHLKAKRNSEVSPVSTVTKETDFTNELQNSDSTETFIKQFKQYLVNKKVYQAFDQLENDKTRLSESEAFFSKLTTAFRSIFEDENLSLVFVRENFEFFLQLSDGRQLTFDVLSEGFSALLSILMDLFMRVDLIRKQVNDYSYNPCGIVLIDEPETHLHLQLQEQVLPLLTSLFPNIQFIAATHSPAVIASIKNATIFDLTTKESRISEETAGRSYSDLMMSHFELNNEYSDIADGIIAQVNNVLATLGDKPTEMKDALQAIYDENSDYLSPTLKVELELLIAQQEAQQTAHQ</sequence>
<dbReference type="Pfam" id="PF13304">
    <property type="entry name" value="AAA_21"/>
    <property type="match status" value="1"/>
</dbReference>
<dbReference type="InterPro" id="IPR027417">
    <property type="entry name" value="P-loop_NTPase"/>
</dbReference>
<dbReference type="EMBL" id="WPIN01000019">
    <property type="protein sequence ID" value="MVM34932.1"/>
    <property type="molecule type" value="Genomic_DNA"/>
</dbReference>
<dbReference type="RefSeq" id="WP_157589746.1">
    <property type="nucleotide sequence ID" value="NZ_WPIN01000019.1"/>
</dbReference>